<sequence>MSTDAVSKGEPLGIVVAADGSPASRVAVDWAARDAELRGATLTVVHVVPTGTMVSWMDVPISEEYWAERDRLAEKVLTDALGVVADAISEHPSVVVQRRLLSAPVVPALVELSADADMVVVGCRGLGGVGRLLLGSISSGLVHRAHCPVAVIRDEDPLMPDPAHAPVVVGIDGSPASELATEIAFEEATRRGVELVAVHVWSDRSDDLATPYWGDLQRSAEVMLAEHLKEWTKRHPEVTVRPVLECNHPARQLLSHADKAQLLVVGSHGRGGAGAMLLGSVSSAVVHAARMPVIVARAD</sequence>
<accession>A0A1G4WRA6</accession>
<evidence type="ECO:0000313" key="4">
    <source>
        <dbReference type="Proteomes" id="UP000199707"/>
    </source>
</evidence>
<dbReference type="SUPFAM" id="SSF52402">
    <property type="entry name" value="Adenine nucleotide alpha hydrolases-like"/>
    <property type="match status" value="2"/>
</dbReference>
<gene>
    <name evidence="3" type="ORF">SAMN02799620_04463</name>
</gene>
<evidence type="ECO:0000313" key="3">
    <source>
        <dbReference type="EMBL" id="SCX27921.1"/>
    </source>
</evidence>
<organism evidence="3 4">
    <name type="scientific">Mycolicibacterium fluoranthenivorans</name>
    <dbReference type="NCBI Taxonomy" id="258505"/>
    <lineage>
        <taxon>Bacteria</taxon>
        <taxon>Bacillati</taxon>
        <taxon>Actinomycetota</taxon>
        <taxon>Actinomycetes</taxon>
        <taxon>Mycobacteriales</taxon>
        <taxon>Mycobacteriaceae</taxon>
        <taxon>Mycolicibacterium</taxon>
    </lineage>
</organism>
<dbReference type="Gene3D" id="3.40.50.620">
    <property type="entry name" value="HUPs"/>
    <property type="match status" value="2"/>
</dbReference>
<dbReference type="STRING" id="1502745.SAMN02799620_04463"/>
<name>A0A1G4WRA6_9MYCO</name>
<feature type="domain" description="UspA" evidence="2">
    <location>
        <begin position="14"/>
        <end position="153"/>
    </location>
</feature>
<dbReference type="EMBL" id="FMUB01000009">
    <property type="protein sequence ID" value="SCX27921.1"/>
    <property type="molecule type" value="Genomic_DNA"/>
</dbReference>
<reference evidence="4" key="1">
    <citation type="submission" date="2016-10" db="EMBL/GenBank/DDBJ databases">
        <authorList>
            <person name="Varghese N."/>
            <person name="Submissions S."/>
        </authorList>
    </citation>
    <scope>NUCLEOTIDE SEQUENCE [LARGE SCALE GENOMIC DNA]</scope>
    <source>
        <strain evidence="4">UNC267MFSha1.1M11</strain>
    </source>
</reference>
<dbReference type="PRINTS" id="PR01438">
    <property type="entry name" value="UNVRSLSTRESS"/>
</dbReference>
<evidence type="ECO:0000256" key="1">
    <source>
        <dbReference type="ARBA" id="ARBA00008791"/>
    </source>
</evidence>
<proteinExistence type="inferred from homology"/>
<dbReference type="InterPro" id="IPR006016">
    <property type="entry name" value="UspA"/>
</dbReference>
<dbReference type="Proteomes" id="UP000199707">
    <property type="component" value="Unassembled WGS sequence"/>
</dbReference>
<feature type="domain" description="UspA" evidence="2">
    <location>
        <begin position="166"/>
        <end position="297"/>
    </location>
</feature>
<dbReference type="InterPro" id="IPR006015">
    <property type="entry name" value="Universal_stress_UspA"/>
</dbReference>
<dbReference type="PANTHER" id="PTHR46268">
    <property type="entry name" value="STRESS RESPONSE PROTEIN NHAX"/>
    <property type="match status" value="1"/>
</dbReference>
<dbReference type="PANTHER" id="PTHR46268:SF6">
    <property type="entry name" value="UNIVERSAL STRESS PROTEIN UP12"/>
    <property type="match status" value="1"/>
</dbReference>
<comment type="similarity">
    <text evidence="1">Belongs to the universal stress protein A family.</text>
</comment>
<dbReference type="Pfam" id="PF00582">
    <property type="entry name" value="Usp"/>
    <property type="match status" value="2"/>
</dbReference>
<dbReference type="RefSeq" id="WP_090361265.1">
    <property type="nucleotide sequence ID" value="NZ_FMUB01000009.1"/>
</dbReference>
<protein>
    <submittedName>
        <fullName evidence="3">Nucleotide-binding universal stress protein, UspA family</fullName>
    </submittedName>
</protein>
<dbReference type="AlphaFoldDB" id="A0A1G4WRA6"/>
<evidence type="ECO:0000259" key="2">
    <source>
        <dbReference type="Pfam" id="PF00582"/>
    </source>
</evidence>
<dbReference type="InterPro" id="IPR014729">
    <property type="entry name" value="Rossmann-like_a/b/a_fold"/>
</dbReference>